<dbReference type="AlphaFoldDB" id="A0A7I7S5L5"/>
<organism evidence="3 4">
    <name type="scientific">Mycolicibacterium arabiense</name>
    <dbReference type="NCBI Taxonomy" id="1286181"/>
    <lineage>
        <taxon>Bacteria</taxon>
        <taxon>Bacillati</taxon>
        <taxon>Actinomycetota</taxon>
        <taxon>Actinomycetes</taxon>
        <taxon>Mycobacteriales</taxon>
        <taxon>Mycobacteriaceae</taxon>
        <taxon>Mycolicibacterium</taxon>
    </lineage>
</organism>
<feature type="transmembrane region" description="Helical" evidence="2">
    <location>
        <begin position="56"/>
        <end position="77"/>
    </location>
</feature>
<dbReference type="EMBL" id="AP022593">
    <property type="protein sequence ID" value="BBY51770.1"/>
    <property type="molecule type" value="Genomic_DNA"/>
</dbReference>
<dbReference type="Proteomes" id="UP000467428">
    <property type="component" value="Chromosome"/>
</dbReference>
<protein>
    <submittedName>
        <fullName evidence="3">UsfY protein</fullName>
    </submittedName>
</protein>
<dbReference type="InterPro" id="IPR049606">
    <property type="entry name" value="UsfY-like"/>
</dbReference>
<gene>
    <name evidence="3" type="ORF">MARA_52380</name>
</gene>
<feature type="transmembrane region" description="Helical" evidence="2">
    <location>
        <begin position="32"/>
        <end position="50"/>
    </location>
</feature>
<feature type="compositionally biased region" description="Basic and acidic residues" evidence="1">
    <location>
        <begin position="1"/>
        <end position="21"/>
    </location>
</feature>
<feature type="region of interest" description="Disordered" evidence="1">
    <location>
        <begin position="1"/>
        <end position="25"/>
    </location>
</feature>
<keyword evidence="2" id="KW-1133">Transmembrane helix</keyword>
<evidence type="ECO:0000313" key="4">
    <source>
        <dbReference type="Proteomes" id="UP000467428"/>
    </source>
</evidence>
<evidence type="ECO:0000313" key="3">
    <source>
        <dbReference type="EMBL" id="BBY51770.1"/>
    </source>
</evidence>
<dbReference type="NCBIfam" id="NF041247">
    <property type="entry name" value="UsfY"/>
    <property type="match status" value="1"/>
</dbReference>
<evidence type="ECO:0000256" key="2">
    <source>
        <dbReference type="SAM" id="Phobius"/>
    </source>
</evidence>
<geneLocation type="plasmid" evidence="4">
    <name>pjcm18538 dna</name>
</geneLocation>
<evidence type="ECO:0000256" key="1">
    <source>
        <dbReference type="SAM" id="MobiDB-lite"/>
    </source>
</evidence>
<dbReference type="RefSeq" id="WP_163922942.1">
    <property type="nucleotide sequence ID" value="NZ_AP022593.1"/>
</dbReference>
<dbReference type="KEGG" id="marz:MARA_52380"/>
<proteinExistence type="predicted"/>
<sequence length="103" mass="10849">MGDTSHDPVDHARTTRQHAGETMKNGVNAPGLVTMAVGVVALVVGLASFASGSVATGAVCAGIAVLAWIVGGSWLWLTHRRVRQQELRWAEQHPDVEAQPPTS</sequence>
<reference evidence="3 4" key="1">
    <citation type="journal article" date="2019" name="Emerg. Microbes Infect.">
        <title>Comprehensive subspecies identification of 175 nontuberculous mycobacteria species based on 7547 genomic profiles.</title>
        <authorList>
            <person name="Matsumoto Y."/>
            <person name="Kinjo T."/>
            <person name="Motooka D."/>
            <person name="Nabeya D."/>
            <person name="Jung N."/>
            <person name="Uechi K."/>
            <person name="Horii T."/>
            <person name="Iida T."/>
            <person name="Fujita J."/>
            <person name="Nakamura S."/>
        </authorList>
    </citation>
    <scope>NUCLEOTIDE SEQUENCE [LARGE SCALE GENOMIC DNA]</scope>
    <source>
        <strain evidence="3 4">JCM 18538</strain>
    </source>
</reference>
<keyword evidence="2" id="KW-0472">Membrane</keyword>
<name>A0A7I7S5L5_9MYCO</name>
<keyword evidence="2" id="KW-0812">Transmembrane</keyword>
<keyword evidence="4" id="KW-1185">Reference proteome</keyword>
<accession>A0A7I7S5L5</accession>